<dbReference type="EMBL" id="BARW01032992">
    <property type="protein sequence ID" value="GAJ04986.1"/>
    <property type="molecule type" value="Genomic_DNA"/>
</dbReference>
<protein>
    <recommendedName>
        <fullName evidence="2">Amidohydrolase-related domain-containing protein</fullName>
    </recommendedName>
</protein>
<name>X1UYM2_9ZZZZ</name>
<dbReference type="Gene3D" id="3.20.20.140">
    <property type="entry name" value="Metal-dependent hydrolases"/>
    <property type="match status" value="1"/>
</dbReference>
<dbReference type="AlphaFoldDB" id="X1UYM2"/>
<evidence type="ECO:0000313" key="1">
    <source>
        <dbReference type="EMBL" id="GAJ04986.1"/>
    </source>
</evidence>
<accession>X1UYM2</accession>
<organism evidence="1">
    <name type="scientific">marine sediment metagenome</name>
    <dbReference type="NCBI Taxonomy" id="412755"/>
    <lineage>
        <taxon>unclassified sequences</taxon>
        <taxon>metagenomes</taxon>
        <taxon>ecological metagenomes</taxon>
    </lineage>
</organism>
<dbReference type="SUPFAM" id="SSF51556">
    <property type="entry name" value="Metallo-dependent hydrolases"/>
    <property type="match status" value="1"/>
</dbReference>
<comment type="caution">
    <text evidence="1">The sequence shown here is derived from an EMBL/GenBank/DDBJ whole genome shotgun (WGS) entry which is preliminary data.</text>
</comment>
<reference evidence="1" key="1">
    <citation type="journal article" date="2014" name="Front. Microbiol.">
        <title>High frequency of phylogenetically diverse reductive dehalogenase-homologous genes in deep subseafloor sedimentary metagenomes.</title>
        <authorList>
            <person name="Kawai M."/>
            <person name="Futagami T."/>
            <person name="Toyoda A."/>
            <person name="Takaki Y."/>
            <person name="Nishi S."/>
            <person name="Hori S."/>
            <person name="Arai W."/>
            <person name="Tsubouchi T."/>
            <person name="Morono Y."/>
            <person name="Uchiyama I."/>
            <person name="Ito T."/>
            <person name="Fujiyama A."/>
            <person name="Inagaki F."/>
            <person name="Takami H."/>
        </authorList>
    </citation>
    <scope>NUCLEOTIDE SEQUENCE</scope>
    <source>
        <strain evidence="1">Expedition CK06-06</strain>
    </source>
</reference>
<feature type="non-terminal residue" evidence="1">
    <location>
        <position position="150"/>
    </location>
</feature>
<sequence>MFIDIHAHTTIYPREMRPLGEHEHGIGNPEELVQMYDEAGISKGVILPATQPEARAAVQSNEDILLAAARFPDRLIPFCGIDPRLSINSPEADLSFVINHYKDKGCKGIGEMTPNLYFDDPRCWNLFHHAEACRMPLTFHVANREGGIYG</sequence>
<dbReference type="InterPro" id="IPR032466">
    <property type="entry name" value="Metal_Hydrolase"/>
</dbReference>
<evidence type="ECO:0008006" key="2">
    <source>
        <dbReference type="Google" id="ProtNLM"/>
    </source>
</evidence>
<proteinExistence type="predicted"/>
<gene>
    <name evidence="1" type="ORF">S12H4_52075</name>
</gene>